<dbReference type="EMBL" id="JALJOR010000016">
    <property type="protein sequence ID" value="KAK9805246.1"/>
    <property type="molecule type" value="Genomic_DNA"/>
</dbReference>
<proteinExistence type="predicted"/>
<dbReference type="GO" id="GO:0005524">
    <property type="term" value="F:ATP binding"/>
    <property type="evidence" value="ECO:0007669"/>
    <property type="project" value="InterPro"/>
</dbReference>
<evidence type="ECO:0000313" key="2">
    <source>
        <dbReference type="EMBL" id="KAK9805246.1"/>
    </source>
</evidence>
<dbReference type="PROSITE" id="PS50011">
    <property type="entry name" value="PROTEIN_KINASE_DOM"/>
    <property type="match status" value="1"/>
</dbReference>
<dbReference type="SUPFAM" id="SSF56112">
    <property type="entry name" value="Protein kinase-like (PK-like)"/>
    <property type="match status" value="1"/>
</dbReference>
<dbReference type="GO" id="GO:0004672">
    <property type="term" value="F:protein kinase activity"/>
    <property type="evidence" value="ECO:0007669"/>
    <property type="project" value="InterPro"/>
</dbReference>
<organism evidence="2 3">
    <name type="scientific">[Myrmecia] bisecta</name>
    <dbReference type="NCBI Taxonomy" id="41462"/>
    <lineage>
        <taxon>Eukaryota</taxon>
        <taxon>Viridiplantae</taxon>
        <taxon>Chlorophyta</taxon>
        <taxon>core chlorophytes</taxon>
        <taxon>Trebouxiophyceae</taxon>
        <taxon>Trebouxiales</taxon>
        <taxon>Trebouxiaceae</taxon>
        <taxon>Myrmecia</taxon>
    </lineage>
</organism>
<gene>
    <name evidence="2" type="ORF">WJX72_008423</name>
</gene>
<dbReference type="Gene3D" id="1.10.510.10">
    <property type="entry name" value="Transferase(Phosphotransferase) domain 1"/>
    <property type="match status" value="1"/>
</dbReference>
<dbReference type="InterPro" id="IPR000719">
    <property type="entry name" value="Prot_kinase_dom"/>
</dbReference>
<sequence>MTVAQQHGSLSNRAVLAPLALGLSAFSLLGRSLLAATLRMFCPCAWPVLHALSLACLLPARQRHWVPRPLLVLGRPFVTPLLVCSIASPIVKRLFPDAWRTGRMWRQFVPVYVWYLWTRRQCSNSSGRSPEDKARRWQHRHEWGGRKVYAMVLDLSGYYVKSAQIMATKGDFMPEQWTRRLVKLFDSMPPRPWREVKQSLQHQVRLSPLGEQKAAMGKKLLLGGAFEIVQEESLASASIAQVHCARLAANVASQLAWQYGPAVVVKVQHRHMESLMHSDLRNIGRLARVMRSVLPFDVMPMVEEIRDAVPKEFDFLREARLMQAIRRRLLACGWQGVAIPQPLLALSTPRLLVMQHMPGVPFTQLLPQAAKDAAVHARLARAVNGLLEVYGRMILGDGLFHADPHPGNLLLQDDDTLVLLDFGQCKALAAPRQLAFARMILALDGGTPEQIAVAMAHLGLDFTANAGGPASPLQVTKMAYIMFDTRYLPEACISPLSENAVIKSIPLTAFPSDLYMVLRAMMLLRGLCFGLGLDIQSAALWRKYAEAVLKDPELSLRAEENRWLDLGEGAPHNGMAAQ</sequence>
<evidence type="ECO:0000259" key="1">
    <source>
        <dbReference type="PROSITE" id="PS50011"/>
    </source>
</evidence>
<comment type="caution">
    <text evidence="2">The sequence shown here is derived from an EMBL/GenBank/DDBJ whole genome shotgun (WGS) entry which is preliminary data.</text>
</comment>
<dbReference type="Pfam" id="PF03109">
    <property type="entry name" value="ABC1"/>
    <property type="match status" value="1"/>
</dbReference>
<dbReference type="AlphaFoldDB" id="A0AAW1P9Z7"/>
<evidence type="ECO:0000313" key="3">
    <source>
        <dbReference type="Proteomes" id="UP001489004"/>
    </source>
</evidence>
<protein>
    <recommendedName>
        <fullName evidence="1">Protein kinase domain-containing protein</fullName>
    </recommendedName>
</protein>
<dbReference type="PANTHER" id="PTHR43173:SF24">
    <property type="entry name" value="ABC1 ATYPICAL KINASE-LIKE DOMAIN-CONTAINING PROTEIN"/>
    <property type="match status" value="1"/>
</dbReference>
<reference evidence="2" key="2">
    <citation type="submission" date="2024-04" db="EMBL/GenBank/DDBJ databases">
        <authorList>
            <person name="Dal Grande F."/>
            <person name="Keller J."/>
            <person name="Delaux P.-M."/>
        </authorList>
    </citation>
    <scope>NUCLEOTIDE SEQUENCE</scope>
    <source>
        <strain evidence="2">SAG 2043</strain>
    </source>
</reference>
<keyword evidence="3" id="KW-1185">Reference proteome</keyword>
<name>A0AAW1P9Z7_9CHLO</name>
<dbReference type="EMBL" id="JALJOR010000016">
    <property type="protein sequence ID" value="KAK9805245.1"/>
    <property type="molecule type" value="Genomic_DNA"/>
</dbReference>
<feature type="domain" description="Protein kinase" evidence="1">
    <location>
        <begin position="228"/>
        <end position="575"/>
    </location>
</feature>
<dbReference type="InterPro" id="IPR051130">
    <property type="entry name" value="Mito_struct-func_regulator"/>
</dbReference>
<accession>A0AAW1P9Z7</accession>
<dbReference type="InterPro" id="IPR004147">
    <property type="entry name" value="ABC1_dom"/>
</dbReference>
<dbReference type="CDD" id="cd05121">
    <property type="entry name" value="ABC1_ADCK3-like"/>
    <property type="match status" value="1"/>
</dbReference>
<dbReference type="Proteomes" id="UP001489004">
    <property type="component" value="Unassembled WGS sequence"/>
</dbReference>
<dbReference type="PANTHER" id="PTHR43173">
    <property type="entry name" value="ABC1 FAMILY PROTEIN"/>
    <property type="match status" value="1"/>
</dbReference>
<reference evidence="2 3" key="1">
    <citation type="journal article" date="2024" name="Nat. Commun.">
        <title>Phylogenomics reveals the evolutionary origins of lichenization in chlorophyte algae.</title>
        <authorList>
            <person name="Puginier C."/>
            <person name="Libourel C."/>
            <person name="Otte J."/>
            <person name="Skaloud P."/>
            <person name="Haon M."/>
            <person name="Grisel S."/>
            <person name="Petersen M."/>
            <person name="Berrin J.G."/>
            <person name="Delaux P.M."/>
            <person name="Dal Grande F."/>
            <person name="Keller J."/>
        </authorList>
    </citation>
    <scope>NUCLEOTIDE SEQUENCE [LARGE SCALE GENOMIC DNA]</scope>
    <source>
        <strain evidence="2 3">SAG 2043</strain>
    </source>
</reference>
<dbReference type="InterPro" id="IPR011009">
    <property type="entry name" value="Kinase-like_dom_sf"/>
</dbReference>